<dbReference type="AlphaFoldDB" id="A0A2X3IVP6"/>
<dbReference type="Gene3D" id="3.40.30.10">
    <property type="entry name" value="Glutaredoxin"/>
    <property type="match status" value="1"/>
</dbReference>
<dbReference type="SUPFAM" id="SSF52833">
    <property type="entry name" value="Thioredoxin-like"/>
    <property type="match status" value="1"/>
</dbReference>
<sequence>MLASVALIASGGDRYLQSAGGLSQALEQRLAARLPQPEQKTSLQPIAAPQPSSAMPSLAGGSAWINSPALTLERLKGKVVLVDFWTRECINCQHTLPYVRDWANKYRRGRPGGDWRSYPGISLGAFVAPAAPGGEGLADNLPGGGGYEYAIWNAFGNQYWPAHYISTLAGSCVIPHSAKGIMPARSRCAQGECRPGKA</sequence>
<protein>
    <submittedName>
        <fullName evidence="1">Cytochrome c biogenesis protein/redoxin</fullName>
    </submittedName>
</protein>
<dbReference type="Proteomes" id="UP000250675">
    <property type="component" value="Unassembled WGS sequence"/>
</dbReference>
<evidence type="ECO:0000313" key="2">
    <source>
        <dbReference type="Proteomes" id="UP000250675"/>
    </source>
</evidence>
<dbReference type="EMBL" id="UASO01000010">
    <property type="protein sequence ID" value="SQC87841.1"/>
    <property type="molecule type" value="Genomic_DNA"/>
</dbReference>
<dbReference type="PANTHER" id="PTHR42852">
    <property type="entry name" value="THIOL:DISULFIDE INTERCHANGE PROTEIN DSBE"/>
    <property type="match status" value="1"/>
</dbReference>
<gene>
    <name evidence="1" type="primary">dipZ_2</name>
    <name evidence="1" type="ORF">NCTC9645_05980</name>
</gene>
<evidence type="ECO:0000313" key="1">
    <source>
        <dbReference type="EMBL" id="SQC87841.1"/>
    </source>
</evidence>
<proteinExistence type="predicted"/>
<dbReference type="InterPro" id="IPR050553">
    <property type="entry name" value="Thioredoxin_ResA/DsbE_sf"/>
</dbReference>
<reference evidence="1 2" key="1">
    <citation type="submission" date="2018-06" db="EMBL/GenBank/DDBJ databases">
        <authorList>
            <consortium name="Pathogen Informatics"/>
            <person name="Doyle S."/>
        </authorList>
    </citation>
    <scope>NUCLEOTIDE SEQUENCE [LARGE SCALE GENOMIC DNA]</scope>
    <source>
        <strain evidence="1 2">NCTC9645</strain>
    </source>
</reference>
<dbReference type="InterPro" id="IPR036249">
    <property type="entry name" value="Thioredoxin-like_sf"/>
</dbReference>
<name>A0A2X3IVP6_KLEPN</name>
<dbReference type="PANTHER" id="PTHR42852:SF13">
    <property type="entry name" value="PROTEIN DIPZ"/>
    <property type="match status" value="1"/>
</dbReference>
<accession>A0A2X3IVP6</accession>
<organism evidence="1 2">
    <name type="scientific">Klebsiella pneumoniae</name>
    <dbReference type="NCBI Taxonomy" id="573"/>
    <lineage>
        <taxon>Bacteria</taxon>
        <taxon>Pseudomonadati</taxon>
        <taxon>Pseudomonadota</taxon>
        <taxon>Gammaproteobacteria</taxon>
        <taxon>Enterobacterales</taxon>
        <taxon>Enterobacteriaceae</taxon>
        <taxon>Klebsiella/Raoultella group</taxon>
        <taxon>Klebsiella</taxon>
        <taxon>Klebsiella pneumoniae complex</taxon>
    </lineage>
</organism>